<reference evidence="6" key="1">
    <citation type="submission" date="2019-11" db="EMBL/GenBank/DDBJ databases">
        <title>The complete genome sequence of Saccharopolyspora sp. E2A.</title>
        <authorList>
            <person name="Zhang G."/>
        </authorList>
    </citation>
    <scope>NUCLEOTIDE SEQUENCE [LARGE SCALE GENOMIC DNA]</scope>
    <source>
        <strain evidence="6">E2A</strain>
    </source>
</reference>
<evidence type="ECO:0000256" key="2">
    <source>
        <dbReference type="SAM" id="Phobius"/>
    </source>
</evidence>
<dbReference type="AlphaFoldDB" id="A0A5Q3QFV8"/>
<dbReference type="RefSeq" id="WP_154076933.1">
    <property type="nucleotide sequence ID" value="NZ_CP045929.1"/>
</dbReference>
<dbReference type="InterPro" id="IPR024516">
    <property type="entry name" value="Mce_C"/>
</dbReference>
<dbReference type="PANTHER" id="PTHR33371">
    <property type="entry name" value="INTERMEMBRANE PHOSPHOLIPID TRANSPORT SYSTEM BINDING PROTEIN MLAD-RELATED"/>
    <property type="match status" value="1"/>
</dbReference>
<keyword evidence="2" id="KW-0812">Transmembrane</keyword>
<dbReference type="Pfam" id="PF02470">
    <property type="entry name" value="MlaD"/>
    <property type="match status" value="1"/>
</dbReference>
<keyword evidence="2" id="KW-0472">Membrane</keyword>
<dbReference type="InterPro" id="IPR003399">
    <property type="entry name" value="Mce/MlaD"/>
</dbReference>
<dbReference type="InterPro" id="IPR005693">
    <property type="entry name" value="Mce"/>
</dbReference>
<proteinExistence type="predicted"/>
<organism evidence="5 6">
    <name type="scientific">Allosaccharopolyspora coralli</name>
    <dbReference type="NCBI Taxonomy" id="2665642"/>
    <lineage>
        <taxon>Bacteria</taxon>
        <taxon>Bacillati</taxon>
        <taxon>Actinomycetota</taxon>
        <taxon>Actinomycetes</taxon>
        <taxon>Pseudonocardiales</taxon>
        <taxon>Pseudonocardiaceae</taxon>
        <taxon>Allosaccharopolyspora</taxon>
    </lineage>
</organism>
<sequence>MKRTVRVPATRWLVVGCVLALLVSAGLWWVGQMTGTRVTAYVDKAVGLYQGSAVRVLGIQVGTIESVAPKGEVVQLDLRVDEGVDIPAEAKAVVVAPSLVSDRYVQLTPAYADGPVMASGAVISKEHTVTPAELDDLYRSANALTEALGPQGANDQGALSALLDTGAANLEGNGENLNTTVQRLGELSSTLARSEGDLFATVENLNTFTATLAQSDAQIRDFYGRTADVTTTLAGQKDQIGASLESLALALGDVERFVRDNRQQLSSNVENLTGVTQALVDQRQALGEVIDIAPTAAANFTNAYDAASGAVAVRGEFNELSAPPVLMVCKLIQASTPRPIPPELTETCEELEPVLSGAVPLPSVNETVSSLQQGELPPLPLPVLENLGSLDGAPAEDGPR</sequence>
<keyword evidence="2" id="KW-1133">Transmembrane helix</keyword>
<feature type="domain" description="Mammalian cell entry C-terminal" evidence="4">
    <location>
        <begin position="117"/>
        <end position="304"/>
    </location>
</feature>
<name>A0A5Q3QFV8_9PSEU</name>
<dbReference type="GO" id="GO:0005576">
    <property type="term" value="C:extracellular region"/>
    <property type="evidence" value="ECO:0007669"/>
    <property type="project" value="TreeGrafter"/>
</dbReference>
<dbReference type="InterPro" id="IPR052336">
    <property type="entry name" value="MlaD_Phospholipid_Transporter"/>
</dbReference>
<dbReference type="KEGG" id="sace:GIY23_13190"/>
<evidence type="ECO:0000313" key="5">
    <source>
        <dbReference type="EMBL" id="QGK70349.1"/>
    </source>
</evidence>
<dbReference type="EMBL" id="CP045929">
    <property type="protein sequence ID" value="QGK70349.1"/>
    <property type="molecule type" value="Genomic_DNA"/>
</dbReference>
<evidence type="ECO:0000313" key="6">
    <source>
        <dbReference type="Proteomes" id="UP000371041"/>
    </source>
</evidence>
<keyword evidence="6" id="KW-1185">Reference proteome</keyword>
<dbReference type="Proteomes" id="UP000371041">
    <property type="component" value="Chromosome"/>
</dbReference>
<evidence type="ECO:0000259" key="4">
    <source>
        <dbReference type="Pfam" id="PF11887"/>
    </source>
</evidence>
<evidence type="ECO:0000259" key="3">
    <source>
        <dbReference type="Pfam" id="PF02470"/>
    </source>
</evidence>
<feature type="region of interest" description="Disordered" evidence="1">
    <location>
        <begin position="369"/>
        <end position="400"/>
    </location>
</feature>
<dbReference type="Pfam" id="PF11887">
    <property type="entry name" value="Mce4_CUP1"/>
    <property type="match status" value="1"/>
</dbReference>
<feature type="transmembrane region" description="Helical" evidence="2">
    <location>
        <begin position="12"/>
        <end position="31"/>
    </location>
</feature>
<evidence type="ECO:0000256" key="1">
    <source>
        <dbReference type="SAM" id="MobiDB-lite"/>
    </source>
</evidence>
<gene>
    <name evidence="5" type="ORF">GIY23_13190</name>
</gene>
<protein>
    <submittedName>
        <fullName evidence="5">MCE family protein</fullName>
    </submittedName>
</protein>
<feature type="domain" description="Mce/MlaD" evidence="3">
    <location>
        <begin position="35"/>
        <end position="109"/>
    </location>
</feature>
<accession>A0A5Q3QFV8</accession>
<dbReference type="NCBIfam" id="TIGR00996">
    <property type="entry name" value="Mtu_fam_mce"/>
    <property type="match status" value="1"/>
</dbReference>
<dbReference type="PANTHER" id="PTHR33371:SF4">
    <property type="entry name" value="INTERMEMBRANE PHOSPHOLIPID TRANSPORT SYSTEM BINDING PROTEIN MLAD"/>
    <property type="match status" value="1"/>
</dbReference>